<evidence type="ECO:0000256" key="1">
    <source>
        <dbReference type="SAM" id="Phobius"/>
    </source>
</evidence>
<accession>A0A0V0QVI8</accession>
<keyword evidence="1" id="KW-0472">Membrane</keyword>
<dbReference type="AlphaFoldDB" id="A0A0V0QVI8"/>
<dbReference type="Proteomes" id="UP000054937">
    <property type="component" value="Unassembled WGS sequence"/>
</dbReference>
<keyword evidence="1" id="KW-0812">Transmembrane</keyword>
<keyword evidence="1" id="KW-1133">Transmembrane helix</keyword>
<name>A0A0V0QVI8_PSEPJ</name>
<evidence type="ECO:0000313" key="2">
    <source>
        <dbReference type="EMBL" id="KRX06016.1"/>
    </source>
</evidence>
<evidence type="ECO:0000313" key="3">
    <source>
        <dbReference type="Proteomes" id="UP000054937"/>
    </source>
</evidence>
<feature type="transmembrane region" description="Helical" evidence="1">
    <location>
        <begin position="181"/>
        <end position="202"/>
    </location>
</feature>
<comment type="caution">
    <text evidence="2">The sequence shown here is derived from an EMBL/GenBank/DDBJ whole genome shotgun (WGS) entry which is preliminary data.</text>
</comment>
<protein>
    <recommendedName>
        <fullName evidence="4">Transmembrane protein</fullName>
    </recommendedName>
</protein>
<reference evidence="2 3" key="1">
    <citation type="journal article" date="2015" name="Sci. Rep.">
        <title>Genome of the facultative scuticociliatosis pathogen Pseudocohnilembus persalinus provides insight into its virulence through horizontal gene transfer.</title>
        <authorList>
            <person name="Xiong J."/>
            <person name="Wang G."/>
            <person name="Cheng J."/>
            <person name="Tian M."/>
            <person name="Pan X."/>
            <person name="Warren A."/>
            <person name="Jiang C."/>
            <person name="Yuan D."/>
            <person name="Miao W."/>
        </authorList>
    </citation>
    <scope>NUCLEOTIDE SEQUENCE [LARGE SCALE GENOMIC DNA]</scope>
    <source>
        <strain evidence="2">36N120E</strain>
    </source>
</reference>
<dbReference type="InParanoid" id="A0A0V0QVI8"/>
<evidence type="ECO:0008006" key="4">
    <source>
        <dbReference type="Google" id="ProtNLM"/>
    </source>
</evidence>
<dbReference type="EMBL" id="LDAU01000102">
    <property type="protein sequence ID" value="KRX06016.1"/>
    <property type="molecule type" value="Genomic_DNA"/>
</dbReference>
<gene>
    <name evidence="2" type="ORF">PPERSA_01094</name>
</gene>
<proteinExistence type="predicted"/>
<feature type="transmembrane region" description="Helical" evidence="1">
    <location>
        <begin position="149"/>
        <end position="169"/>
    </location>
</feature>
<organism evidence="2 3">
    <name type="scientific">Pseudocohnilembus persalinus</name>
    <name type="common">Ciliate</name>
    <dbReference type="NCBI Taxonomy" id="266149"/>
    <lineage>
        <taxon>Eukaryota</taxon>
        <taxon>Sar</taxon>
        <taxon>Alveolata</taxon>
        <taxon>Ciliophora</taxon>
        <taxon>Intramacronucleata</taxon>
        <taxon>Oligohymenophorea</taxon>
        <taxon>Scuticociliatia</taxon>
        <taxon>Philasterida</taxon>
        <taxon>Pseudocohnilembidae</taxon>
        <taxon>Pseudocohnilembus</taxon>
    </lineage>
</organism>
<sequence length="255" mass="29895">MNNLKIKQGYIALKPIENLVLGIAGFRYPIMVLEMEEEIVLQGMYQKNSSQNKNTDEVSQKEQKSKYVIVYNQGLRLASKDTVENKLSQVSDYIDIKEGVDLTTIKEIQEEYKKQKQQSPSQFLVYLSLKISNCFEYCEMLPKFSYFQLIEITFNILMIYNAITSGFQLVSVDSQGYLYELFTVIGSLILFYIVKVIFNIFLRKVFGNLKIRQYEILNSIMKKQGISYQQIDVEIQNNNQYVFKNKNQELIKYDI</sequence>
<keyword evidence="3" id="KW-1185">Reference proteome</keyword>